<dbReference type="SUPFAM" id="SSF55073">
    <property type="entry name" value="Nucleotide cyclase"/>
    <property type="match status" value="1"/>
</dbReference>
<name>A0ABY8FIF0_9GAMM</name>
<organism evidence="5 6">
    <name type="scientific">Salinicola endophyticus</name>
    <dbReference type="NCBI Taxonomy" id="1949083"/>
    <lineage>
        <taxon>Bacteria</taxon>
        <taxon>Pseudomonadati</taxon>
        <taxon>Pseudomonadota</taxon>
        <taxon>Gammaproteobacteria</taxon>
        <taxon>Oceanospirillales</taxon>
        <taxon>Halomonadaceae</taxon>
        <taxon>Salinicola</taxon>
    </lineage>
</organism>
<feature type="transmembrane region" description="Helical" evidence="1">
    <location>
        <begin position="30"/>
        <end position="47"/>
    </location>
</feature>
<proteinExistence type="predicted"/>
<dbReference type="SMART" id="SM00052">
    <property type="entry name" value="EAL"/>
    <property type="match status" value="1"/>
</dbReference>
<dbReference type="InterPro" id="IPR029787">
    <property type="entry name" value="Nucleotide_cyclase"/>
</dbReference>
<dbReference type="InterPro" id="IPR050706">
    <property type="entry name" value="Cyclic-di-GMP_PDE-like"/>
</dbReference>
<dbReference type="InterPro" id="IPR000160">
    <property type="entry name" value="GGDEF_dom"/>
</dbReference>
<keyword evidence="6" id="KW-1185">Reference proteome</keyword>
<dbReference type="PROSITE" id="PS50885">
    <property type="entry name" value="HAMP"/>
    <property type="match status" value="1"/>
</dbReference>
<evidence type="ECO:0000259" key="4">
    <source>
        <dbReference type="PROSITE" id="PS50887"/>
    </source>
</evidence>
<evidence type="ECO:0000313" key="5">
    <source>
        <dbReference type="EMBL" id="WFF40316.1"/>
    </source>
</evidence>
<feature type="domain" description="EAL" evidence="2">
    <location>
        <begin position="427"/>
        <end position="661"/>
    </location>
</feature>
<dbReference type="InterPro" id="IPR003660">
    <property type="entry name" value="HAMP_dom"/>
</dbReference>
<gene>
    <name evidence="5" type="ORF">EVC62_01725</name>
</gene>
<dbReference type="CDD" id="cd01948">
    <property type="entry name" value="EAL"/>
    <property type="match status" value="1"/>
</dbReference>
<keyword evidence="1" id="KW-1133">Transmembrane helix</keyword>
<reference evidence="5 6" key="1">
    <citation type="submission" date="2019-01" db="EMBL/GenBank/DDBJ databases">
        <title>Genome sequence of Salinicola endophyticus REST5.</title>
        <authorList>
            <person name="Nascimento F.X."/>
        </authorList>
    </citation>
    <scope>NUCLEOTIDE SEQUENCE [LARGE SCALE GENOMIC DNA]</scope>
    <source>
        <strain evidence="5 6">REST5</strain>
    </source>
</reference>
<feature type="domain" description="HAMP" evidence="3">
    <location>
        <begin position="193"/>
        <end position="245"/>
    </location>
</feature>
<evidence type="ECO:0000259" key="3">
    <source>
        <dbReference type="PROSITE" id="PS50885"/>
    </source>
</evidence>
<dbReference type="SMART" id="SM00304">
    <property type="entry name" value="HAMP"/>
    <property type="match status" value="1"/>
</dbReference>
<evidence type="ECO:0000313" key="6">
    <source>
        <dbReference type="Proteomes" id="UP001321526"/>
    </source>
</evidence>
<dbReference type="InterPro" id="IPR032244">
    <property type="entry name" value="LapD_MoxY_N"/>
</dbReference>
<dbReference type="Pfam" id="PF00990">
    <property type="entry name" value="GGDEF"/>
    <property type="match status" value="1"/>
</dbReference>
<dbReference type="SMART" id="SM00267">
    <property type="entry name" value="GGDEF"/>
    <property type="match status" value="1"/>
</dbReference>
<dbReference type="InterPro" id="IPR035919">
    <property type="entry name" value="EAL_sf"/>
</dbReference>
<dbReference type="SUPFAM" id="SSF141868">
    <property type="entry name" value="EAL domain-like"/>
    <property type="match status" value="1"/>
</dbReference>
<feature type="domain" description="GGDEF" evidence="4">
    <location>
        <begin position="284"/>
        <end position="419"/>
    </location>
</feature>
<dbReference type="InterPro" id="IPR001633">
    <property type="entry name" value="EAL_dom"/>
</dbReference>
<dbReference type="PANTHER" id="PTHR33121:SF79">
    <property type="entry name" value="CYCLIC DI-GMP PHOSPHODIESTERASE PDED-RELATED"/>
    <property type="match status" value="1"/>
</dbReference>
<dbReference type="PROSITE" id="PS50887">
    <property type="entry name" value="GGDEF"/>
    <property type="match status" value="1"/>
</dbReference>
<dbReference type="Pfam" id="PF00672">
    <property type="entry name" value="HAMP"/>
    <property type="match status" value="1"/>
</dbReference>
<accession>A0ABY8FIF0</accession>
<dbReference type="PANTHER" id="PTHR33121">
    <property type="entry name" value="CYCLIC DI-GMP PHOSPHODIESTERASE PDEF"/>
    <property type="match status" value="1"/>
</dbReference>
<dbReference type="Proteomes" id="UP001321526">
    <property type="component" value="Chromosome"/>
</dbReference>
<keyword evidence="1" id="KW-0812">Transmembrane</keyword>
<dbReference type="Gene3D" id="3.30.110.200">
    <property type="match status" value="1"/>
</dbReference>
<sequence>MPGKAIRAPPRRGPRVEQGEDAMSLFRRSVAIMVGLLLLFSAGIFAIEVRQTRASLAERQQADVDNMAQALSLSLVPFVEIGDWTSAETLMRAAADGGAMRLLRLEAVGRDQPLVISTDRVSNTPAWFQRAVSLPNAVSEREISGGWSALGSIRVVSDSAGAYDQLWSLALSLLSWLAVGMLVVVVLCVIGVKRLLGPLNRLSRRISDMQIDGFDEPLPPSRVHELRGITEAVNRLGERLNQQFDQQADQVVRLQRMTEQDAVSQLGNRAYLTRVLDEWLSAPEGGALVILRIDHLQELYRRDGFEARDQAIRAIGHGLRGAQLGGREVQAARLSAEEFALVLPDCGDDVRERWLADTLDRVDDLVDANPLSETQQHYTRAGVVLRDAGMNREGVLARADSALRDAIELGQRWVVVRPENTLAARGRQEWRQVIERALVERDLSLVAQPVLLADGSELHREVFVRLNEGDKQHPAYVFLPVLNHFRLGARLDRSVLDTLDGLVGKIAGRLAVNLTADSLADPEAYRALVAWLEMHPRVVAMLDLEVSEEIALEHLDVVQQLFRLAHRLGARCGVDRFARNLQAMAYLSRLRPDYVKIDQGFFVRDEVDTEFLRSLCMAAHQVESRVIVTRVESDEQRQRVSEVGADGYQGYLAPTAPLALD</sequence>
<dbReference type="InterPro" id="IPR043128">
    <property type="entry name" value="Rev_trsase/Diguanyl_cyclase"/>
</dbReference>
<dbReference type="Gene3D" id="3.20.20.450">
    <property type="entry name" value="EAL domain"/>
    <property type="match status" value="1"/>
</dbReference>
<dbReference type="EMBL" id="CP035631">
    <property type="protein sequence ID" value="WFF40316.1"/>
    <property type="molecule type" value="Genomic_DNA"/>
</dbReference>
<dbReference type="Gene3D" id="3.30.70.270">
    <property type="match status" value="1"/>
</dbReference>
<dbReference type="PROSITE" id="PS50883">
    <property type="entry name" value="EAL"/>
    <property type="match status" value="1"/>
</dbReference>
<dbReference type="Gene3D" id="6.20.270.20">
    <property type="entry name" value="LapD/MoxY periplasmic domain"/>
    <property type="match status" value="1"/>
</dbReference>
<dbReference type="Pfam" id="PF16448">
    <property type="entry name" value="LapD_MoxY_N"/>
    <property type="match status" value="1"/>
</dbReference>
<keyword evidence="1" id="KW-0472">Membrane</keyword>
<feature type="transmembrane region" description="Helical" evidence="1">
    <location>
        <begin position="173"/>
        <end position="196"/>
    </location>
</feature>
<evidence type="ECO:0000256" key="1">
    <source>
        <dbReference type="SAM" id="Phobius"/>
    </source>
</evidence>
<dbReference type="InterPro" id="IPR042461">
    <property type="entry name" value="LapD_MoxY_peri_C"/>
</dbReference>
<evidence type="ECO:0000259" key="2">
    <source>
        <dbReference type="PROSITE" id="PS50883"/>
    </source>
</evidence>
<protein>
    <submittedName>
        <fullName evidence="5">EAL domain-containing protein</fullName>
    </submittedName>
</protein>
<dbReference type="Pfam" id="PF00563">
    <property type="entry name" value="EAL"/>
    <property type="match status" value="1"/>
</dbReference>